<dbReference type="SUPFAM" id="SSF160904">
    <property type="entry name" value="Jann2411-like"/>
    <property type="match status" value="1"/>
</dbReference>
<dbReference type="EMBL" id="FNDD01000030">
    <property type="protein sequence ID" value="SDH81758.1"/>
    <property type="molecule type" value="Genomic_DNA"/>
</dbReference>
<evidence type="ECO:0000259" key="1">
    <source>
        <dbReference type="Pfam" id="PF11706"/>
    </source>
</evidence>
<dbReference type="STRING" id="861298.SAMN04488136_13078"/>
<accession>A0A1G8FI27</accession>
<protein>
    <submittedName>
        <fullName evidence="2">Conserved protein containing a Zn-ribbon-like motif, possibly RNA-binding</fullName>
    </submittedName>
</protein>
<gene>
    <name evidence="2" type="ORF">SAMN04488136_13078</name>
</gene>
<sequence>MTMNQPQFLANNLALDFVNSEYGMFDEHQDHLIDNKSTVKWLKLAGCLPEENLEIPLGLVEKAKDLRKVAREVIKAAIDGEAGNTDFINHLLDKGSPKTYLQWDNTLNSFLLVKRRRDNSVESLLEPIAASVADLICHPELKYVRQCEAHDCTLMFLDTTKSHRRRWCSMALCGNRMKVAAFRSRRNET</sequence>
<dbReference type="InterPro" id="IPR023286">
    <property type="entry name" value="ABATE_dom_sf"/>
</dbReference>
<evidence type="ECO:0000313" key="3">
    <source>
        <dbReference type="Proteomes" id="UP000198854"/>
    </source>
</evidence>
<dbReference type="InterPro" id="IPR010852">
    <property type="entry name" value="ABATE"/>
</dbReference>
<dbReference type="AlphaFoldDB" id="A0A1G8FI27"/>
<dbReference type="Proteomes" id="UP000198854">
    <property type="component" value="Unassembled WGS sequence"/>
</dbReference>
<keyword evidence="3" id="KW-1185">Reference proteome</keyword>
<organism evidence="2 3">
    <name type="scientific">Vibrio xiamenensis</name>
    <dbReference type="NCBI Taxonomy" id="861298"/>
    <lineage>
        <taxon>Bacteria</taxon>
        <taxon>Pseudomonadati</taxon>
        <taxon>Pseudomonadota</taxon>
        <taxon>Gammaproteobacteria</taxon>
        <taxon>Vibrionales</taxon>
        <taxon>Vibrionaceae</taxon>
        <taxon>Vibrio</taxon>
    </lineage>
</organism>
<dbReference type="Pfam" id="PF07336">
    <property type="entry name" value="ABATE"/>
    <property type="match status" value="1"/>
</dbReference>
<evidence type="ECO:0000313" key="2">
    <source>
        <dbReference type="EMBL" id="SDH81758.1"/>
    </source>
</evidence>
<name>A0A1G8FI27_9VIBR</name>
<dbReference type="Pfam" id="PF11706">
    <property type="entry name" value="zf-CGNR"/>
    <property type="match status" value="1"/>
</dbReference>
<dbReference type="Gene3D" id="1.10.3300.10">
    <property type="entry name" value="Jann2411-like domain"/>
    <property type="match status" value="1"/>
</dbReference>
<dbReference type="PANTHER" id="PTHR35525">
    <property type="entry name" value="BLL6575 PROTEIN"/>
    <property type="match status" value="1"/>
</dbReference>
<proteinExistence type="predicted"/>
<reference evidence="2 3" key="1">
    <citation type="submission" date="2016-10" db="EMBL/GenBank/DDBJ databases">
        <authorList>
            <person name="de Groot N.N."/>
        </authorList>
    </citation>
    <scope>NUCLEOTIDE SEQUENCE [LARGE SCALE GENOMIC DNA]</scope>
    <source>
        <strain evidence="2 3">CGMCC 1.10228</strain>
    </source>
</reference>
<dbReference type="InterPro" id="IPR021005">
    <property type="entry name" value="Znf_CGNR"/>
</dbReference>
<feature type="domain" description="Zinc finger CGNR" evidence="1">
    <location>
        <begin position="144"/>
        <end position="186"/>
    </location>
</feature>
<dbReference type="PANTHER" id="PTHR35525:SF3">
    <property type="entry name" value="BLL6575 PROTEIN"/>
    <property type="match status" value="1"/>
</dbReference>